<dbReference type="OMA" id="RDGMGWL"/>
<sequence>MVASPSKPLRLVVGIDGGGTSTKCVVSSVPVSSSAVIVGVGEGGSANANSVGFDAALENVAGAIVAALRDATRENFRYRPEDVLAGDVEGVKLEAIALSCAGVDDDDGKARWRDALASLCVAVPPRRVVVANDAAAALASGTRGRLHGVVLISGTGTIACGYTEDGARARAAGWGPAFGDAGCAHSIGSALLALAARVADGRVAPSSPGAALVPEIMETLGLDSAEDLIGWAYEGGPAPAWADVAALAPVATRAAARGDAYASGLLDDAAEGLLESLRAVCASLARGESAIRSAPFSSRASRMWARRRERAFTAGTRARTFSEKFDVGSPLGRSVVAGAFDRDGDDADVDADDGVGRDPKLLPLVLAGGMLREGGGLAERLKEGVRRRADQGDDGTFRIDGIEFSAITHPTLGPEWGAAYIAERALEGGARD</sequence>
<dbReference type="Proteomes" id="UP000001876">
    <property type="component" value="Unassembled WGS sequence"/>
</dbReference>
<evidence type="ECO:0000313" key="7">
    <source>
        <dbReference type="Proteomes" id="UP000001876"/>
    </source>
</evidence>
<dbReference type="InterPro" id="IPR043129">
    <property type="entry name" value="ATPase_NBD"/>
</dbReference>
<dbReference type="GO" id="GO:0045127">
    <property type="term" value="F:N-acetylglucosamine kinase activity"/>
    <property type="evidence" value="ECO:0007669"/>
    <property type="project" value="UniProtKB-EC"/>
</dbReference>
<dbReference type="PRINTS" id="PR00475">
    <property type="entry name" value="HEXOKINASE"/>
</dbReference>
<accession>C1MUG2</accession>
<evidence type="ECO:0000259" key="5">
    <source>
        <dbReference type="Pfam" id="PF01869"/>
    </source>
</evidence>
<gene>
    <name evidence="6" type="ORF">MICPUCDRAFT_58795</name>
</gene>
<dbReference type="PANTHER" id="PTHR43190">
    <property type="entry name" value="N-ACETYL-D-GLUCOSAMINE KINASE"/>
    <property type="match status" value="1"/>
</dbReference>
<dbReference type="RefSeq" id="XP_003059489.1">
    <property type="nucleotide sequence ID" value="XM_003059443.1"/>
</dbReference>
<reference evidence="6 7" key="1">
    <citation type="journal article" date="2009" name="Science">
        <title>Green evolution and dynamic adaptations revealed by genomes of the marine picoeukaryotes Micromonas.</title>
        <authorList>
            <person name="Worden A.Z."/>
            <person name="Lee J.H."/>
            <person name="Mock T."/>
            <person name="Rouze P."/>
            <person name="Simmons M.P."/>
            <person name="Aerts A.L."/>
            <person name="Allen A.E."/>
            <person name="Cuvelier M.L."/>
            <person name="Derelle E."/>
            <person name="Everett M.V."/>
            <person name="Foulon E."/>
            <person name="Grimwood J."/>
            <person name="Gundlach H."/>
            <person name="Henrissat B."/>
            <person name="Napoli C."/>
            <person name="McDonald S.M."/>
            <person name="Parker M.S."/>
            <person name="Rombauts S."/>
            <person name="Salamov A."/>
            <person name="Von Dassow P."/>
            <person name="Badger J.H."/>
            <person name="Coutinho P.M."/>
            <person name="Demir E."/>
            <person name="Dubchak I."/>
            <person name="Gentemann C."/>
            <person name="Eikrem W."/>
            <person name="Gready J.E."/>
            <person name="John U."/>
            <person name="Lanier W."/>
            <person name="Lindquist E.A."/>
            <person name="Lucas S."/>
            <person name="Mayer K.F."/>
            <person name="Moreau H."/>
            <person name="Not F."/>
            <person name="Otillar R."/>
            <person name="Panaud O."/>
            <person name="Pangilinan J."/>
            <person name="Paulsen I."/>
            <person name="Piegu B."/>
            <person name="Poliakov A."/>
            <person name="Robbens S."/>
            <person name="Schmutz J."/>
            <person name="Toulza E."/>
            <person name="Wyss T."/>
            <person name="Zelensky A."/>
            <person name="Zhou K."/>
            <person name="Armbrust E.V."/>
            <person name="Bhattacharya D."/>
            <person name="Goodenough U.W."/>
            <person name="Van de Peer Y."/>
            <person name="Grigoriev I.V."/>
        </authorList>
    </citation>
    <scope>NUCLEOTIDE SEQUENCE [LARGE SCALE GENOMIC DNA]</scope>
    <source>
        <strain evidence="6 7">CCMP1545</strain>
    </source>
</reference>
<dbReference type="GeneID" id="9684632"/>
<evidence type="ECO:0000256" key="4">
    <source>
        <dbReference type="ARBA" id="ARBA00031123"/>
    </source>
</evidence>
<proteinExistence type="inferred from homology"/>
<name>C1MUG2_MICPC</name>
<dbReference type="PANTHER" id="PTHR43190:SF3">
    <property type="entry name" value="N-ACETYL-D-GLUCOSAMINE KINASE"/>
    <property type="match status" value="1"/>
</dbReference>
<dbReference type="Gene3D" id="3.30.420.40">
    <property type="match status" value="2"/>
</dbReference>
<dbReference type="SUPFAM" id="SSF53067">
    <property type="entry name" value="Actin-like ATPase domain"/>
    <property type="match status" value="2"/>
</dbReference>
<dbReference type="AlphaFoldDB" id="C1MUG2"/>
<evidence type="ECO:0000313" key="6">
    <source>
        <dbReference type="EMBL" id="EEH56621.1"/>
    </source>
</evidence>
<dbReference type="KEGG" id="mpp:MICPUCDRAFT_58795"/>
<keyword evidence="7" id="KW-1185">Reference proteome</keyword>
<evidence type="ECO:0000256" key="2">
    <source>
        <dbReference type="ARBA" id="ARBA00012122"/>
    </source>
</evidence>
<feature type="domain" description="ATPase BadF/BadG/BcrA/BcrD type" evidence="5">
    <location>
        <begin position="13"/>
        <end position="286"/>
    </location>
</feature>
<dbReference type="eggNOG" id="KOG1794">
    <property type="taxonomic scope" value="Eukaryota"/>
</dbReference>
<dbReference type="EMBL" id="GG663740">
    <property type="protein sequence ID" value="EEH56621.1"/>
    <property type="molecule type" value="Genomic_DNA"/>
</dbReference>
<dbReference type="STRING" id="564608.C1MUG2"/>
<comment type="similarity">
    <text evidence="1">Belongs to the eukaryotic-type N-acetylglucosamine kinase family.</text>
</comment>
<dbReference type="OrthoDB" id="311172at2759"/>
<dbReference type="InterPro" id="IPR002731">
    <property type="entry name" value="ATPase_BadF"/>
</dbReference>
<organism evidence="7">
    <name type="scientific">Micromonas pusilla (strain CCMP1545)</name>
    <name type="common">Picoplanktonic green alga</name>
    <dbReference type="NCBI Taxonomy" id="564608"/>
    <lineage>
        <taxon>Eukaryota</taxon>
        <taxon>Viridiplantae</taxon>
        <taxon>Chlorophyta</taxon>
        <taxon>Mamiellophyceae</taxon>
        <taxon>Mamiellales</taxon>
        <taxon>Mamiellaceae</taxon>
        <taxon>Micromonas</taxon>
    </lineage>
</organism>
<dbReference type="Pfam" id="PF01869">
    <property type="entry name" value="BcrAD_BadFG"/>
    <property type="match status" value="1"/>
</dbReference>
<dbReference type="InterPro" id="IPR052519">
    <property type="entry name" value="Euk-type_GlcNAc_Kinase"/>
</dbReference>
<dbReference type="EC" id="2.7.1.59" evidence="2"/>
<protein>
    <recommendedName>
        <fullName evidence="3">N-acetyl-D-glucosamine kinase</fullName>
        <ecNumber evidence="2">2.7.1.59</ecNumber>
    </recommendedName>
    <alternativeName>
        <fullName evidence="4">GlcNAc kinase</fullName>
    </alternativeName>
</protein>
<evidence type="ECO:0000256" key="1">
    <source>
        <dbReference type="ARBA" id="ARBA00006198"/>
    </source>
</evidence>
<evidence type="ECO:0000256" key="3">
    <source>
        <dbReference type="ARBA" id="ARBA00014974"/>
    </source>
</evidence>